<evidence type="ECO:0000256" key="3">
    <source>
        <dbReference type="ARBA" id="ARBA00022989"/>
    </source>
</evidence>
<proteinExistence type="predicted"/>
<keyword evidence="2" id="KW-0812">Transmembrane</keyword>
<dbReference type="GO" id="GO:0005886">
    <property type="term" value="C:plasma membrane"/>
    <property type="evidence" value="ECO:0007669"/>
    <property type="project" value="TreeGrafter"/>
</dbReference>
<comment type="caution">
    <text evidence="6">The sequence shown here is derived from an EMBL/GenBank/DDBJ whole genome shotgun (WGS) entry which is preliminary data.</text>
</comment>
<dbReference type="Proteomes" id="UP001249851">
    <property type="component" value="Unassembled WGS sequence"/>
</dbReference>
<evidence type="ECO:0000256" key="2">
    <source>
        <dbReference type="ARBA" id="ARBA00022692"/>
    </source>
</evidence>
<evidence type="ECO:0000313" key="7">
    <source>
        <dbReference type="Proteomes" id="UP001249851"/>
    </source>
</evidence>
<organism evidence="6 7">
    <name type="scientific">Acropora cervicornis</name>
    <name type="common">Staghorn coral</name>
    <dbReference type="NCBI Taxonomy" id="6130"/>
    <lineage>
        <taxon>Eukaryota</taxon>
        <taxon>Metazoa</taxon>
        <taxon>Cnidaria</taxon>
        <taxon>Anthozoa</taxon>
        <taxon>Hexacorallia</taxon>
        <taxon>Scleractinia</taxon>
        <taxon>Astrocoeniina</taxon>
        <taxon>Acroporidae</taxon>
        <taxon>Acropora</taxon>
    </lineage>
</organism>
<feature type="domain" description="TRPM-like" evidence="5">
    <location>
        <begin position="209"/>
        <end position="277"/>
    </location>
</feature>
<evidence type="ECO:0000259" key="5">
    <source>
        <dbReference type="Pfam" id="PF25508"/>
    </source>
</evidence>
<dbReference type="PANTHER" id="PTHR13800:SF1">
    <property type="entry name" value="TRANSIENT RECEPTOR POTENTIAL CATION CHANNEL TRPM"/>
    <property type="match status" value="1"/>
</dbReference>
<evidence type="ECO:0000313" key="6">
    <source>
        <dbReference type="EMBL" id="KAK2572707.1"/>
    </source>
</evidence>
<dbReference type="InterPro" id="IPR050927">
    <property type="entry name" value="TRPM"/>
</dbReference>
<reference evidence="6" key="2">
    <citation type="journal article" date="2023" name="Science">
        <title>Genomic signatures of disease resistance in endangered staghorn corals.</title>
        <authorList>
            <person name="Vollmer S.V."/>
            <person name="Selwyn J.D."/>
            <person name="Despard B.A."/>
            <person name="Roesel C.L."/>
        </authorList>
    </citation>
    <scope>NUCLEOTIDE SEQUENCE</scope>
    <source>
        <strain evidence="6">K2</strain>
    </source>
</reference>
<name>A0AAD9R3X6_ACRCE</name>
<comment type="subcellular location">
    <subcellularLocation>
        <location evidence="1">Membrane</location>
        <topology evidence="1">Multi-pass membrane protein</topology>
    </subcellularLocation>
</comment>
<feature type="domain" description="TRPM-like" evidence="5">
    <location>
        <begin position="122"/>
        <end position="175"/>
    </location>
</feature>
<accession>A0AAD9R3X6</accession>
<keyword evidence="6" id="KW-0675">Receptor</keyword>
<dbReference type="GO" id="GO:0030001">
    <property type="term" value="P:metal ion transport"/>
    <property type="evidence" value="ECO:0007669"/>
    <property type="project" value="TreeGrafter"/>
</dbReference>
<keyword evidence="4" id="KW-0472">Membrane</keyword>
<dbReference type="PANTHER" id="PTHR13800">
    <property type="entry name" value="TRANSIENT RECEPTOR POTENTIAL CATION CHANNEL, SUBFAMILY M, MEMBER 6"/>
    <property type="match status" value="1"/>
</dbReference>
<protein>
    <submittedName>
        <fullName evidence="6">Transient receptor potential cation channel subfamily M member 5</fullName>
    </submittedName>
</protein>
<keyword evidence="3" id="KW-1133">Transmembrane helix</keyword>
<keyword evidence="7" id="KW-1185">Reference proteome</keyword>
<dbReference type="EMBL" id="JARQWQ010000003">
    <property type="protein sequence ID" value="KAK2572707.1"/>
    <property type="molecule type" value="Genomic_DNA"/>
</dbReference>
<dbReference type="AlphaFoldDB" id="A0AAD9R3X6"/>
<dbReference type="Pfam" id="PF25508">
    <property type="entry name" value="TRPM2"/>
    <property type="match status" value="2"/>
</dbReference>
<sequence>MLVFLEYFKIRGWLPASYGVEHSFQRGKPVSLNPDRTIFSRWTTEHRGNVGQRRSSLEHSWKKSFKVTVCKINEKKNLDLDLAILTALLKAEGACNVDSTNNASPLNQLKETLKRIRDDDEAFTTNTDGPSRSLDDFMLDALRLGLVDFVKVFLAHGVSMGDFLTESRLTKLYNSAIISNGPDPFHNHIIRLLDELIDAYDLEGKSGTKESATRFGEPFTELLLWAVLLNRSELARFLWEEGEAAITEALTACWLFQVMHDKINEDHHEKRAEVKQHAV</sequence>
<evidence type="ECO:0000256" key="4">
    <source>
        <dbReference type="ARBA" id="ARBA00023136"/>
    </source>
</evidence>
<dbReference type="InterPro" id="IPR057366">
    <property type="entry name" value="TRPM-like"/>
</dbReference>
<gene>
    <name evidence="6" type="ORF">P5673_001687</name>
</gene>
<evidence type="ECO:0000256" key="1">
    <source>
        <dbReference type="ARBA" id="ARBA00004141"/>
    </source>
</evidence>
<reference evidence="6" key="1">
    <citation type="journal article" date="2023" name="G3 (Bethesda)">
        <title>Whole genome assembly and annotation of the endangered Caribbean coral Acropora cervicornis.</title>
        <authorList>
            <person name="Selwyn J.D."/>
            <person name="Vollmer S.V."/>
        </authorList>
    </citation>
    <scope>NUCLEOTIDE SEQUENCE</scope>
    <source>
        <strain evidence="6">K2</strain>
    </source>
</reference>
<dbReference type="GO" id="GO:0005261">
    <property type="term" value="F:monoatomic cation channel activity"/>
    <property type="evidence" value="ECO:0007669"/>
    <property type="project" value="TreeGrafter"/>
</dbReference>